<organism evidence="8 9">
    <name type="scientific">Periconia macrospinosa</name>
    <dbReference type="NCBI Taxonomy" id="97972"/>
    <lineage>
        <taxon>Eukaryota</taxon>
        <taxon>Fungi</taxon>
        <taxon>Dikarya</taxon>
        <taxon>Ascomycota</taxon>
        <taxon>Pezizomycotina</taxon>
        <taxon>Dothideomycetes</taxon>
        <taxon>Pleosporomycetidae</taxon>
        <taxon>Pleosporales</taxon>
        <taxon>Massarineae</taxon>
        <taxon>Periconiaceae</taxon>
        <taxon>Periconia</taxon>
    </lineage>
</organism>
<evidence type="ECO:0000256" key="5">
    <source>
        <dbReference type="SAM" id="MobiDB-lite"/>
    </source>
</evidence>
<dbReference type="SUPFAM" id="SSF56112">
    <property type="entry name" value="Protein kinase-like (PK-like)"/>
    <property type="match status" value="1"/>
</dbReference>
<dbReference type="PANTHER" id="PTHR24347">
    <property type="entry name" value="SERINE/THREONINE-PROTEIN KINASE"/>
    <property type="match status" value="1"/>
</dbReference>
<proteinExistence type="inferred from homology"/>
<dbReference type="EMBL" id="KZ805303">
    <property type="protein sequence ID" value="PVI07561.1"/>
    <property type="molecule type" value="Genomic_DNA"/>
</dbReference>
<dbReference type="STRING" id="97972.A0A2V1EAK0"/>
<sequence>MELMVEEGPIAYFEVRRTRQGSDDVREESIEICGNKQLYLGRNADLCDRWWEDLDLSRVHLRIHCIVYDKNPSSPVPPSVYATDLSTLGTYLKKRPNAYASASNDHGILMGKGSSFLLENGDELRLSETLTLTYYEYTPAVDFTLTFTQERERQMFSTQYRITGRLLGSGAFGNVLVAVHQQTQRQLACKIVNLQSLYRGSQTSEADLRLPLSKHHQYTSKIEPRKRLPTQIIRCCREVTILQDLVHPNIISIEKVFYSTNTLYIFEELVTGGDLFSYLENKGGRLGDVETAVIVRQILKGIQYLHSLDIVHRDLKPENILMTSLEDGGRIVITDFGNARILPESQSMVACKKRMFSMVGTYGFAAPEIARRRSNHNSEGYSKPVDLWSIGCITTVLLSGTLLLANRYASNDIDFSPESVQRVSPLWDIRIIDDIYDPTWRRIGYRPKDFIKKLLMLREEDRLTASEALAHEWFSNAGHAPEFEALYERSIKDWKPRRETHQLVEELQEPVLRPKWRGNLSFSSAHLRDPASRTSEESTLLQSQDMLVKRSEGIASQMPGGKIPQQSCHEQVLDLLEPEERVQPHNLDSRFASEPSFVLNDQEPQASGMYSTYGRAENTYMSMNDTNEVEDSMPVIFPPGYVRRRPSATQLDSSMIFERPPHDDDLDSPYIQVPQSSNTAGLPRGSYGNHAQSLEADSSIVYETPMDNNGRHTHAPESEPVLPYERPVKVAYKRRREQHIPLPSYADMFLNSQRASQVNAGCRKRRFPN</sequence>
<feature type="region of interest" description="Disordered" evidence="5">
    <location>
        <begin position="703"/>
        <end position="722"/>
    </location>
</feature>
<keyword evidence="8" id="KW-0418">Kinase</keyword>
<feature type="binding site" evidence="4">
    <location>
        <position position="190"/>
    </location>
    <ligand>
        <name>ATP</name>
        <dbReference type="ChEBI" id="CHEBI:30616"/>
    </ligand>
</feature>
<name>A0A2V1EAK0_9PLEO</name>
<dbReference type="Pfam" id="PF00069">
    <property type="entry name" value="Pkinase"/>
    <property type="match status" value="1"/>
</dbReference>
<dbReference type="InterPro" id="IPR008984">
    <property type="entry name" value="SMAD_FHA_dom_sf"/>
</dbReference>
<protein>
    <submittedName>
        <fullName evidence="8">Kinase-like protein</fullName>
    </submittedName>
</protein>
<dbReference type="OrthoDB" id="74764at2759"/>
<dbReference type="GO" id="GO:0005524">
    <property type="term" value="F:ATP binding"/>
    <property type="evidence" value="ECO:0007669"/>
    <property type="project" value="UniProtKB-UniRule"/>
</dbReference>
<dbReference type="SUPFAM" id="SSF49879">
    <property type="entry name" value="SMAD/FHA domain"/>
    <property type="match status" value="1"/>
</dbReference>
<dbReference type="AlphaFoldDB" id="A0A2V1EAK0"/>
<dbReference type="Gene3D" id="2.60.200.20">
    <property type="match status" value="1"/>
</dbReference>
<feature type="domain" description="Protein kinase" evidence="7">
    <location>
        <begin position="161"/>
        <end position="474"/>
    </location>
</feature>
<keyword evidence="2 4" id="KW-0547">Nucleotide-binding</keyword>
<dbReference type="PROSITE" id="PS50006">
    <property type="entry name" value="FHA_DOMAIN"/>
    <property type="match status" value="1"/>
</dbReference>
<dbReference type="PROSITE" id="PS50011">
    <property type="entry name" value="PROTEIN_KINASE_DOM"/>
    <property type="match status" value="1"/>
</dbReference>
<evidence type="ECO:0000259" key="7">
    <source>
        <dbReference type="PROSITE" id="PS50011"/>
    </source>
</evidence>
<evidence type="ECO:0000313" key="8">
    <source>
        <dbReference type="EMBL" id="PVI07561.1"/>
    </source>
</evidence>
<dbReference type="InterPro" id="IPR008271">
    <property type="entry name" value="Ser/Thr_kinase_AS"/>
</dbReference>
<dbReference type="InterPro" id="IPR011009">
    <property type="entry name" value="Kinase-like_dom_sf"/>
</dbReference>
<dbReference type="Gene3D" id="1.10.510.10">
    <property type="entry name" value="Transferase(Phosphotransferase) domain 1"/>
    <property type="match status" value="1"/>
</dbReference>
<evidence type="ECO:0000256" key="3">
    <source>
        <dbReference type="ARBA" id="ARBA00022840"/>
    </source>
</evidence>
<dbReference type="InterPro" id="IPR017441">
    <property type="entry name" value="Protein_kinase_ATP_BS"/>
</dbReference>
<evidence type="ECO:0000256" key="1">
    <source>
        <dbReference type="ARBA" id="ARBA00005575"/>
    </source>
</evidence>
<keyword evidence="3 4" id="KW-0067">ATP-binding</keyword>
<dbReference type="SMART" id="SM00220">
    <property type="entry name" value="S_TKc"/>
    <property type="match status" value="1"/>
</dbReference>
<dbReference type="InterPro" id="IPR000253">
    <property type="entry name" value="FHA_dom"/>
</dbReference>
<dbReference type="Proteomes" id="UP000244855">
    <property type="component" value="Unassembled WGS sequence"/>
</dbReference>
<accession>A0A2V1EAK0</accession>
<dbReference type="GO" id="GO:0004672">
    <property type="term" value="F:protein kinase activity"/>
    <property type="evidence" value="ECO:0007669"/>
    <property type="project" value="InterPro"/>
</dbReference>
<keyword evidence="8" id="KW-0808">Transferase</keyword>
<evidence type="ECO:0000256" key="2">
    <source>
        <dbReference type="ARBA" id="ARBA00022741"/>
    </source>
</evidence>
<gene>
    <name evidence="8" type="ORF">DM02DRAFT_666488</name>
</gene>
<dbReference type="PROSITE" id="PS00107">
    <property type="entry name" value="PROTEIN_KINASE_ATP"/>
    <property type="match status" value="1"/>
</dbReference>
<evidence type="ECO:0000259" key="6">
    <source>
        <dbReference type="PROSITE" id="PS50006"/>
    </source>
</evidence>
<feature type="domain" description="FHA" evidence="6">
    <location>
        <begin position="38"/>
        <end position="97"/>
    </location>
</feature>
<evidence type="ECO:0000313" key="9">
    <source>
        <dbReference type="Proteomes" id="UP000244855"/>
    </source>
</evidence>
<reference evidence="8 9" key="1">
    <citation type="journal article" date="2018" name="Sci. Rep.">
        <title>Comparative genomics provides insights into the lifestyle and reveals functional heterogeneity of dark septate endophytic fungi.</title>
        <authorList>
            <person name="Knapp D.G."/>
            <person name="Nemeth J.B."/>
            <person name="Barry K."/>
            <person name="Hainaut M."/>
            <person name="Henrissat B."/>
            <person name="Johnson J."/>
            <person name="Kuo A."/>
            <person name="Lim J.H.P."/>
            <person name="Lipzen A."/>
            <person name="Nolan M."/>
            <person name="Ohm R.A."/>
            <person name="Tamas L."/>
            <person name="Grigoriev I.V."/>
            <person name="Spatafora J.W."/>
            <person name="Nagy L.G."/>
            <person name="Kovacs G.M."/>
        </authorList>
    </citation>
    <scope>NUCLEOTIDE SEQUENCE [LARGE SCALE GENOMIC DNA]</scope>
    <source>
        <strain evidence="8 9">DSE2036</strain>
    </source>
</reference>
<evidence type="ECO:0000256" key="4">
    <source>
        <dbReference type="PROSITE-ProRule" id="PRU10141"/>
    </source>
</evidence>
<dbReference type="InterPro" id="IPR000719">
    <property type="entry name" value="Prot_kinase_dom"/>
</dbReference>
<dbReference type="PROSITE" id="PS00108">
    <property type="entry name" value="PROTEIN_KINASE_ST"/>
    <property type="match status" value="1"/>
</dbReference>
<keyword evidence="9" id="KW-1185">Reference proteome</keyword>
<dbReference type="Gene3D" id="3.30.200.20">
    <property type="entry name" value="Phosphorylase Kinase, domain 1"/>
    <property type="match status" value="1"/>
</dbReference>
<comment type="similarity">
    <text evidence="1">Belongs to the protein kinase superfamily. CAMK Ser/Thr protein kinase family. CHEK2 subfamily.</text>
</comment>